<keyword evidence="2" id="KW-1185">Reference proteome</keyword>
<evidence type="ECO:0000313" key="1">
    <source>
        <dbReference type="EMBL" id="OJA13982.1"/>
    </source>
</evidence>
<protein>
    <submittedName>
        <fullName evidence="1">Uncharacterized protein</fullName>
    </submittedName>
</protein>
<organism evidence="1 2">
    <name type="scientific">Rhizopogon vesiculosus</name>
    <dbReference type="NCBI Taxonomy" id="180088"/>
    <lineage>
        <taxon>Eukaryota</taxon>
        <taxon>Fungi</taxon>
        <taxon>Dikarya</taxon>
        <taxon>Basidiomycota</taxon>
        <taxon>Agaricomycotina</taxon>
        <taxon>Agaricomycetes</taxon>
        <taxon>Agaricomycetidae</taxon>
        <taxon>Boletales</taxon>
        <taxon>Suillineae</taxon>
        <taxon>Rhizopogonaceae</taxon>
        <taxon>Rhizopogon</taxon>
    </lineage>
</organism>
<sequence length="154" mass="17661">MMPDEDYEEEIPLFQSVISQILASREPLPKIALTSMRQRFLQVDSDYNVDDVIGPMGWLITGTISSQTPIRPLYAFFYDFLTNKSRSDKFFIDVSAVENDLEFASLRVMGHELRFNICSLGSSHWPNSVVHNLGTNERLHLIRIQNAHTNKEKG</sequence>
<dbReference type="AlphaFoldDB" id="A0A1J8PXE8"/>
<dbReference type="OrthoDB" id="2686428at2759"/>
<name>A0A1J8PXE8_9AGAM</name>
<evidence type="ECO:0000313" key="2">
    <source>
        <dbReference type="Proteomes" id="UP000183567"/>
    </source>
</evidence>
<dbReference type="EMBL" id="LVVM01003950">
    <property type="protein sequence ID" value="OJA13982.1"/>
    <property type="molecule type" value="Genomic_DNA"/>
</dbReference>
<comment type="caution">
    <text evidence="1">The sequence shown here is derived from an EMBL/GenBank/DDBJ whole genome shotgun (WGS) entry which is preliminary data.</text>
</comment>
<proteinExistence type="predicted"/>
<dbReference type="STRING" id="180088.A0A1J8PXE8"/>
<accession>A0A1J8PXE8</accession>
<gene>
    <name evidence="1" type="ORF">AZE42_04599</name>
</gene>
<dbReference type="Proteomes" id="UP000183567">
    <property type="component" value="Unassembled WGS sequence"/>
</dbReference>
<reference evidence="1 2" key="1">
    <citation type="submission" date="2016-03" db="EMBL/GenBank/DDBJ databases">
        <title>Comparative genomics of the ectomycorrhizal sister species Rhizopogon vinicolor and Rhizopogon vesiculosus (Basidiomycota: Boletales) reveals a divergence of the mating type B locus.</title>
        <authorList>
            <person name="Mujic A.B."/>
            <person name="Kuo A."/>
            <person name="Tritt A."/>
            <person name="Lipzen A."/>
            <person name="Chen C."/>
            <person name="Johnson J."/>
            <person name="Sharma A."/>
            <person name="Barry K."/>
            <person name="Grigoriev I.V."/>
            <person name="Spatafora J.W."/>
        </authorList>
    </citation>
    <scope>NUCLEOTIDE SEQUENCE [LARGE SCALE GENOMIC DNA]</scope>
    <source>
        <strain evidence="1 2">AM-OR11-056</strain>
    </source>
</reference>